<dbReference type="HOGENOM" id="CLU_1503662_0_0_1"/>
<name>W6MPD0_9ASCO</name>
<protein>
    <submittedName>
        <fullName evidence="1">Uncharacterized protein</fullName>
    </submittedName>
</protein>
<reference evidence="1" key="1">
    <citation type="submission" date="2013-12" db="EMBL/GenBank/DDBJ databases">
        <authorList>
            <person name="Genoscope - CEA"/>
        </authorList>
    </citation>
    <scope>NUCLEOTIDE SEQUENCE</scope>
    <source>
        <strain evidence="1">CBS 1993</strain>
    </source>
</reference>
<dbReference type="AlphaFoldDB" id="W6MPD0"/>
<reference evidence="1" key="2">
    <citation type="submission" date="2014-02" db="EMBL/GenBank/DDBJ databases">
        <title>Complete DNA sequence of /Kuraishia capsulata/ illustrates novel genomic features among budding yeasts (/Saccharomycotina/).</title>
        <authorList>
            <person name="Morales L."/>
            <person name="Noel B."/>
            <person name="Porcel B."/>
            <person name="Marcet-Houben M."/>
            <person name="Hullo M-F."/>
            <person name="Sacerdot C."/>
            <person name="Tekaia F."/>
            <person name="Leh-Louis V."/>
            <person name="Despons L."/>
            <person name="Khanna V."/>
            <person name="Aury J-M."/>
            <person name="Barbe V."/>
            <person name="Couloux A."/>
            <person name="Labadie K."/>
            <person name="Pelletier E."/>
            <person name="Souciet J-L."/>
            <person name="Boekhout T."/>
            <person name="Gabaldon T."/>
            <person name="Wincker P."/>
            <person name="Dujon B."/>
        </authorList>
    </citation>
    <scope>NUCLEOTIDE SEQUENCE</scope>
    <source>
        <strain evidence="1">CBS 1993</strain>
    </source>
</reference>
<keyword evidence="2" id="KW-1185">Reference proteome</keyword>
<gene>
    <name evidence="1" type="ORF">KUCA_T00002949001</name>
</gene>
<organism evidence="1 2">
    <name type="scientific">Kuraishia capsulata CBS 1993</name>
    <dbReference type="NCBI Taxonomy" id="1382522"/>
    <lineage>
        <taxon>Eukaryota</taxon>
        <taxon>Fungi</taxon>
        <taxon>Dikarya</taxon>
        <taxon>Ascomycota</taxon>
        <taxon>Saccharomycotina</taxon>
        <taxon>Pichiomycetes</taxon>
        <taxon>Pichiales</taxon>
        <taxon>Pichiaceae</taxon>
        <taxon>Kuraishia</taxon>
    </lineage>
</organism>
<dbReference type="Proteomes" id="UP000019384">
    <property type="component" value="Unassembled WGS sequence"/>
</dbReference>
<dbReference type="GeneID" id="34520356"/>
<evidence type="ECO:0000313" key="2">
    <source>
        <dbReference type="Proteomes" id="UP000019384"/>
    </source>
</evidence>
<accession>W6MPD0</accession>
<sequence length="179" mass="20895">MSFGTGRMKAVDQITESISVKDCEIWAWASEIADDVIGLVLRANLRGVFLGFSRNYEILVHETSIISIWLSFISFPSYVAEWWSCGIVTQFIVRVRSRQELPKTDTISSTRLYEEHSMAKRDLANLWSFFERIKGVLPNFPFFGPYYFCTLMCISWKPHFCIRRSLQSILKNLKIYKKI</sequence>
<dbReference type="EMBL" id="HG793127">
    <property type="protein sequence ID" value="CDK26972.1"/>
    <property type="molecule type" value="Genomic_DNA"/>
</dbReference>
<evidence type="ECO:0000313" key="1">
    <source>
        <dbReference type="EMBL" id="CDK26972.1"/>
    </source>
</evidence>
<dbReference type="RefSeq" id="XP_022458968.1">
    <property type="nucleotide sequence ID" value="XM_022603244.1"/>
</dbReference>
<proteinExistence type="predicted"/>